<dbReference type="Proteomes" id="UP001565283">
    <property type="component" value="Unassembled WGS sequence"/>
</dbReference>
<dbReference type="EMBL" id="JBCLSH010000008">
    <property type="protein sequence ID" value="MEY8443382.1"/>
    <property type="molecule type" value="Genomic_DNA"/>
</dbReference>
<keyword evidence="3" id="KW-1185">Reference proteome</keyword>
<accession>A0ABV4D1F3</accession>
<proteinExistence type="predicted"/>
<reference evidence="2 3" key="1">
    <citation type="submission" date="2024-03" db="EMBL/GenBank/DDBJ databases">
        <title>Mouse gut bacterial collection (mGBC) of GemPharmatech.</title>
        <authorList>
            <person name="He Y."/>
            <person name="Dong L."/>
            <person name="Wu D."/>
            <person name="Gao X."/>
            <person name="Lin Z."/>
        </authorList>
    </citation>
    <scope>NUCLEOTIDE SEQUENCE [LARGE SCALE GENOMIC DNA]</scope>
    <source>
        <strain evidence="2 3">61-15</strain>
    </source>
</reference>
<name>A0ABV4D1F3_9LACT</name>
<protein>
    <submittedName>
        <fullName evidence="2">Uncharacterized protein</fullName>
    </submittedName>
</protein>
<keyword evidence="1" id="KW-1133">Transmembrane helix</keyword>
<feature type="transmembrane region" description="Helical" evidence="1">
    <location>
        <begin position="12"/>
        <end position="37"/>
    </location>
</feature>
<sequence>MKKMLELQFLRAFLIITFIFCLMTSFLNQNLLFLLTAVPDTNVFFAVITAEEALLPEALTTLFVLSALKVTQHGSNHQQLLP</sequence>
<comment type="caution">
    <text evidence="2">The sequence shown here is derived from an EMBL/GenBank/DDBJ whole genome shotgun (WGS) entry which is preliminary data.</text>
</comment>
<evidence type="ECO:0000313" key="2">
    <source>
        <dbReference type="EMBL" id="MEY8443382.1"/>
    </source>
</evidence>
<organism evidence="2 3">
    <name type="scientific">Lactococcus ileimucosae</name>
    <dbReference type="NCBI Taxonomy" id="2941329"/>
    <lineage>
        <taxon>Bacteria</taxon>
        <taxon>Bacillati</taxon>
        <taxon>Bacillota</taxon>
        <taxon>Bacilli</taxon>
        <taxon>Lactobacillales</taxon>
        <taxon>Streptococcaceae</taxon>
        <taxon>Lactococcus</taxon>
    </lineage>
</organism>
<keyword evidence="1" id="KW-0812">Transmembrane</keyword>
<evidence type="ECO:0000313" key="3">
    <source>
        <dbReference type="Proteomes" id="UP001565283"/>
    </source>
</evidence>
<evidence type="ECO:0000256" key="1">
    <source>
        <dbReference type="SAM" id="Phobius"/>
    </source>
</evidence>
<dbReference type="RefSeq" id="WP_369948083.1">
    <property type="nucleotide sequence ID" value="NZ_JBCLSH010000008.1"/>
</dbReference>
<keyword evidence="1" id="KW-0472">Membrane</keyword>
<gene>
    <name evidence="2" type="ORF">AALA52_03875</name>
</gene>